<name>A0A1G2C9P3_9BACT</name>
<keyword evidence="4 6" id="KW-1133">Transmembrane helix</keyword>
<dbReference type="Proteomes" id="UP000176349">
    <property type="component" value="Unassembled WGS sequence"/>
</dbReference>
<feature type="transmembrane region" description="Helical" evidence="6">
    <location>
        <begin position="20"/>
        <end position="42"/>
    </location>
</feature>
<evidence type="ECO:0000256" key="2">
    <source>
        <dbReference type="ARBA" id="ARBA00022475"/>
    </source>
</evidence>
<feature type="domain" description="VTT" evidence="7">
    <location>
        <begin position="31"/>
        <end position="151"/>
    </location>
</feature>
<evidence type="ECO:0000313" key="9">
    <source>
        <dbReference type="Proteomes" id="UP000176349"/>
    </source>
</evidence>
<feature type="transmembrane region" description="Helical" evidence="6">
    <location>
        <begin position="103"/>
        <end position="124"/>
    </location>
</feature>
<keyword evidence="5 6" id="KW-0472">Membrane</keyword>
<dbReference type="PANTHER" id="PTHR42709:SF6">
    <property type="entry name" value="UNDECAPRENYL PHOSPHATE TRANSPORTER A"/>
    <property type="match status" value="1"/>
</dbReference>
<evidence type="ECO:0000259" key="7">
    <source>
        <dbReference type="Pfam" id="PF09335"/>
    </source>
</evidence>
<dbReference type="InterPro" id="IPR051311">
    <property type="entry name" value="DedA_domain"/>
</dbReference>
<evidence type="ECO:0000256" key="5">
    <source>
        <dbReference type="ARBA" id="ARBA00023136"/>
    </source>
</evidence>
<dbReference type="EMBL" id="MHKV01000013">
    <property type="protein sequence ID" value="OGY97380.1"/>
    <property type="molecule type" value="Genomic_DNA"/>
</dbReference>
<evidence type="ECO:0000256" key="4">
    <source>
        <dbReference type="ARBA" id="ARBA00022989"/>
    </source>
</evidence>
<feature type="transmembrane region" description="Helical" evidence="6">
    <location>
        <begin position="172"/>
        <end position="188"/>
    </location>
</feature>
<reference evidence="8 9" key="1">
    <citation type="journal article" date="2016" name="Nat. Commun.">
        <title>Thousands of microbial genomes shed light on interconnected biogeochemical processes in an aquifer system.</title>
        <authorList>
            <person name="Anantharaman K."/>
            <person name="Brown C.T."/>
            <person name="Hug L.A."/>
            <person name="Sharon I."/>
            <person name="Castelle C.J."/>
            <person name="Probst A.J."/>
            <person name="Thomas B.C."/>
            <person name="Singh A."/>
            <person name="Wilkins M.J."/>
            <person name="Karaoz U."/>
            <person name="Brodie E.L."/>
            <person name="Williams K.H."/>
            <person name="Hubbard S.S."/>
            <person name="Banfield J.F."/>
        </authorList>
    </citation>
    <scope>NUCLEOTIDE SEQUENCE [LARGE SCALE GENOMIC DNA]</scope>
</reference>
<evidence type="ECO:0000313" key="8">
    <source>
        <dbReference type="EMBL" id="OGY97380.1"/>
    </source>
</evidence>
<evidence type="ECO:0000256" key="3">
    <source>
        <dbReference type="ARBA" id="ARBA00022692"/>
    </source>
</evidence>
<accession>A0A1G2C9P3</accession>
<comment type="subcellular location">
    <subcellularLocation>
        <location evidence="1">Cell membrane</location>
        <topology evidence="1">Multi-pass membrane protein</topology>
    </subcellularLocation>
</comment>
<feature type="transmembrane region" description="Helical" evidence="6">
    <location>
        <begin position="136"/>
        <end position="160"/>
    </location>
</feature>
<dbReference type="AlphaFoldDB" id="A0A1G2C9P3"/>
<dbReference type="PANTHER" id="PTHR42709">
    <property type="entry name" value="ALKALINE PHOSPHATASE LIKE PROTEIN"/>
    <property type="match status" value="1"/>
</dbReference>
<sequence length="200" mass="22378">MADFLEVAHSLALQHQVASAISIFTSTIFIGEITALVASFLAWNNAIAWPVLFVSLVGGAIAGNMVWYEFGRWLRGSPFGSWVTGKFRYHEILERQLHENPRHIIFVSNLVSGISFSAIILAGWSRVPYRTFIRAAIFSGVVWTLVFVAVGFFASSAIGYLRTSEYVKRAELVLLAFIVLIFLIQHLARRSVTKKLKKIS</sequence>
<protein>
    <recommendedName>
        <fullName evidence="7">VTT domain-containing protein</fullName>
    </recommendedName>
</protein>
<feature type="transmembrane region" description="Helical" evidence="6">
    <location>
        <begin position="49"/>
        <end position="68"/>
    </location>
</feature>
<dbReference type="GO" id="GO:0005886">
    <property type="term" value="C:plasma membrane"/>
    <property type="evidence" value="ECO:0007669"/>
    <property type="project" value="UniProtKB-SubCell"/>
</dbReference>
<gene>
    <name evidence="8" type="ORF">A2128_01860</name>
</gene>
<keyword evidence="2" id="KW-1003">Cell membrane</keyword>
<dbReference type="Pfam" id="PF09335">
    <property type="entry name" value="VTT_dom"/>
    <property type="match status" value="1"/>
</dbReference>
<comment type="caution">
    <text evidence="8">The sequence shown here is derived from an EMBL/GenBank/DDBJ whole genome shotgun (WGS) entry which is preliminary data.</text>
</comment>
<proteinExistence type="predicted"/>
<evidence type="ECO:0000256" key="6">
    <source>
        <dbReference type="SAM" id="Phobius"/>
    </source>
</evidence>
<evidence type="ECO:0000256" key="1">
    <source>
        <dbReference type="ARBA" id="ARBA00004651"/>
    </source>
</evidence>
<keyword evidence="3 6" id="KW-0812">Transmembrane</keyword>
<organism evidence="8 9">
    <name type="scientific">Candidatus Liptonbacteria bacterium GWC1_60_9</name>
    <dbReference type="NCBI Taxonomy" id="1798645"/>
    <lineage>
        <taxon>Bacteria</taxon>
        <taxon>Candidatus Liptoniibacteriota</taxon>
    </lineage>
</organism>
<dbReference type="InterPro" id="IPR032816">
    <property type="entry name" value="VTT_dom"/>
</dbReference>